<dbReference type="InterPro" id="IPR027417">
    <property type="entry name" value="P-loop_NTPase"/>
</dbReference>
<proteinExistence type="predicted"/>
<dbReference type="EMBL" id="LT985188">
    <property type="protein sequence ID" value="SPD85274.1"/>
    <property type="molecule type" value="Genomic_DNA"/>
</dbReference>
<protein>
    <recommendedName>
        <fullName evidence="3">AAA domain-containing protein</fullName>
    </recommendedName>
</protein>
<dbReference type="SUPFAM" id="SSF52540">
    <property type="entry name" value="P-loop containing nucleoside triphosphate hydrolases"/>
    <property type="match status" value="1"/>
</dbReference>
<dbReference type="RefSeq" id="WP_105184553.1">
    <property type="nucleotide sequence ID" value="NZ_BAAAGO010000012.1"/>
</dbReference>
<dbReference type="KEGG" id="mgg:MPLG2_0238"/>
<evidence type="ECO:0000313" key="1">
    <source>
        <dbReference type="EMBL" id="SPD85274.1"/>
    </source>
</evidence>
<evidence type="ECO:0000313" key="2">
    <source>
        <dbReference type="Proteomes" id="UP000238164"/>
    </source>
</evidence>
<name>A0A2N9JD18_9ACTN</name>
<sequence>MTNWSDVTFTPLVPAPDARHHEAAAAGNTAVTAAAQRELLAALTTPPDSDGRVTHLLLKAAAGAGKSHALKRLIAAAAGAPGTRRVGVTAFTNNQIRPLAQDLAGQLGRDRVCLHLSKKAADVLPPGVTTDMTVSTTAAAIPPTADVVVATAHKLKAPGERGRLAGQLGVPDGDALFDALFVDEAWQLPHHLFDAISGVAPLIVGVGDVGQLPPLEIGANPWRGDARHNPYRAWPNAFTGRPGTWERELPAVWRPAGEALGLWRAFYPTWAELNSVAAPGERTVTLHGNVESAPLWRHVGSGAPTLVEVTGLPDSEAPDIDLPLTDLLERWLDDLFTAGFTVEARRYADDGTPLGETVTDRPGVRDDGDPLVVILATRNQAVDDATALVERLRLKHGLRERDLVASTVDSWQGQTNAITVALHPLSGATALDEFNSAFGRLAVACTRATHGLLVLARAGLDDLLAAAPARPGTPFGEPGVRQLPRQTHQRIVSAFTRATVDVTS</sequence>
<evidence type="ECO:0008006" key="3">
    <source>
        <dbReference type="Google" id="ProtNLM"/>
    </source>
</evidence>
<dbReference type="AlphaFoldDB" id="A0A2N9JD18"/>
<keyword evidence="2" id="KW-1185">Reference proteome</keyword>
<gene>
    <name evidence="1" type="ORF">MPLG2_0238</name>
</gene>
<dbReference type="OrthoDB" id="3759899at2"/>
<accession>A0A2N9JD18</accession>
<dbReference type="Proteomes" id="UP000238164">
    <property type="component" value="Chromosome 1"/>
</dbReference>
<dbReference type="Gene3D" id="3.40.50.300">
    <property type="entry name" value="P-loop containing nucleotide triphosphate hydrolases"/>
    <property type="match status" value="1"/>
</dbReference>
<organism evidence="1 2">
    <name type="scientific">Micropruina glycogenica</name>
    <dbReference type="NCBI Taxonomy" id="75385"/>
    <lineage>
        <taxon>Bacteria</taxon>
        <taxon>Bacillati</taxon>
        <taxon>Actinomycetota</taxon>
        <taxon>Actinomycetes</taxon>
        <taxon>Propionibacteriales</taxon>
        <taxon>Nocardioidaceae</taxon>
        <taxon>Micropruina</taxon>
    </lineage>
</organism>
<reference evidence="1 2" key="1">
    <citation type="submission" date="2018-02" db="EMBL/GenBank/DDBJ databases">
        <authorList>
            <person name="Cohen D.B."/>
            <person name="Kent A.D."/>
        </authorList>
    </citation>
    <scope>NUCLEOTIDE SEQUENCE [LARGE SCALE GENOMIC DNA]</scope>
    <source>
        <strain evidence="1">1</strain>
    </source>
</reference>